<dbReference type="EMBL" id="JACBAE010001378">
    <property type="protein sequence ID" value="KAF7159627.1"/>
    <property type="molecule type" value="Genomic_DNA"/>
</dbReference>
<keyword evidence="3" id="KW-0269">Exonuclease</keyword>
<dbReference type="GO" id="GO:0006364">
    <property type="term" value="P:rRNA processing"/>
    <property type="evidence" value="ECO:0007669"/>
    <property type="project" value="TreeGrafter"/>
</dbReference>
<evidence type="ECO:0000259" key="5">
    <source>
        <dbReference type="SMART" id="SM00479"/>
    </source>
</evidence>
<evidence type="ECO:0000313" key="6">
    <source>
        <dbReference type="EMBL" id="KAF7159627.1"/>
    </source>
</evidence>
<organism evidence="6 7">
    <name type="scientific">Aspergillus felis</name>
    <dbReference type="NCBI Taxonomy" id="1287682"/>
    <lineage>
        <taxon>Eukaryota</taxon>
        <taxon>Fungi</taxon>
        <taxon>Dikarya</taxon>
        <taxon>Ascomycota</taxon>
        <taxon>Pezizomycotina</taxon>
        <taxon>Eurotiomycetes</taxon>
        <taxon>Eurotiomycetidae</taxon>
        <taxon>Eurotiales</taxon>
        <taxon>Aspergillaceae</taxon>
        <taxon>Aspergillus</taxon>
        <taxon>Aspergillus subgen. Fumigati</taxon>
    </lineage>
</organism>
<dbReference type="OrthoDB" id="16516at2759"/>
<evidence type="ECO:0000313" key="7">
    <source>
        <dbReference type="Proteomes" id="UP000654922"/>
    </source>
</evidence>
<dbReference type="FunFam" id="3.30.420.10:FF:000218">
    <property type="entry name" value="RNA exonuclease, putative"/>
    <property type="match status" value="1"/>
</dbReference>
<dbReference type="SUPFAM" id="SSF48484">
    <property type="entry name" value="Lipoxigenase"/>
    <property type="match status" value="1"/>
</dbReference>
<dbReference type="Gene3D" id="3.30.420.10">
    <property type="entry name" value="Ribonuclease H-like superfamily/Ribonuclease H"/>
    <property type="match status" value="1"/>
</dbReference>
<dbReference type="SUPFAM" id="SSF53098">
    <property type="entry name" value="Ribonuclease H-like"/>
    <property type="match status" value="1"/>
</dbReference>
<dbReference type="Proteomes" id="UP000654922">
    <property type="component" value="Unassembled WGS sequence"/>
</dbReference>
<dbReference type="GO" id="GO:0005634">
    <property type="term" value="C:nucleus"/>
    <property type="evidence" value="ECO:0007669"/>
    <property type="project" value="TreeGrafter"/>
</dbReference>
<keyword evidence="1" id="KW-0540">Nuclease</keyword>
<feature type="domain" description="Exonuclease" evidence="5">
    <location>
        <begin position="210"/>
        <end position="379"/>
    </location>
</feature>
<evidence type="ECO:0000256" key="1">
    <source>
        <dbReference type="ARBA" id="ARBA00022722"/>
    </source>
</evidence>
<evidence type="ECO:0000256" key="3">
    <source>
        <dbReference type="ARBA" id="ARBA00022839"/>
    </source>
</evidence>
<feature type="compositionally biased region" description="Basic residues" evidence="4">
    <location>
        <begin position="49"/>
        <end position="58"/>
    </location>
</feature>
<name>A0A8H6UM95_9EURO</name>
<dbReference type="GO" id="GO:0004527">
    <property type="term" value="F:exonuclease activity"/>
    <property type="evidence" value="ECO:0007669"/>
    <property type="project" value="UniProtKB-KW"/>
</dbReference>
<dbReference type="InterPro" id="IPR036397">
    <property type="entry name" value="RNaseH_sf"/>
</dbReference>
<dbReference type="SMART" id="SM00479">
    <property type="entry name" value="EXOIII"/>
    <property type="match status" value="1"/>
</dbReference>
<feature type="region of interest" description="Disordered" evidence="4">
    <location>
        <begin position="394"/>
        <end position="414"/>
    </location>
</feature>
<dbReference type="CDD" id="cd06137">
    <property type="entry name" value="DEDDh_RNase"/>
    <property type="match status" value="1"/>
</dbReference>
<feature type="region of interest" description="Disordered" evidence="4">
    <location>
        <begin position="36"/>
        <end position="77"/>
    </location>
</feature>
<dbReference type="AlphaFoldDB" id="A0A8H6UM95"/>
<dbReference type="InterPro" id="IPR047021">
    <property type="entry name" value="REXO1/3/4-like"/>
</dbReference>
<accession>A0A8H6UM95</accession>
<proteinExistence type="predicted"/>
<protein>
    <recommendedName>
        <fullName evidence="5">Exonuclease domain-containing protein</fullName>
    </recommendedName>
</protein>
<dbReference type="PANTHER" id="PTHR12801">
    <property type="entry name" value="RNA EXONUCLEASE REXO1 / RECO3 FAMILY MEMBER-RELATED"/>
    <property type="match status" value="1"/>
</dbReference>
<evidence type="ECO:0000256" key="4">
    <source>
        <dbReference type="SAM" id="MobiDB-lite"/>
    </source>
</evidence>
<dbReference type="GO" id="GO:0000027">
    <property type="term" value="P:ribosomal large subunit assembly"/>
    <property type="evidence" value="ECO:0007669"/>
    <property type="project" value="TreeGrafter"/>
</dbReference>
<dbReference type="InterPro" id="IPR036226">
    <property type="entry name" value="LipOase_C_sf"/>
</dbReference>
<evidence type="ECO:0000256" key="2">
    <source>
        <dbReference type="ARBA" id="ARBA00022801"/>
    </source>
</evidence>
<keyword evidence="2" id="KW-0378">Hydrolase</keyword>
<gene>
    <name evidence="6" type="ORF">CNMCM5623_005007</name>
</gene>
<dbReference type="InterPro" id="IPR012337">
    <property type="entry name" value="RNaseH-like_sf"/>
</dbReference>
<dbReference type="Gene3D" id="1.20.245.10">
    <property type="entry name" value="Lipoxygenase-1, Domain 5"/>
    <property type="match status" value="2"/>
</dbReference>
<sequence length="648" mass="74462">MDQPVQHVELAFRPKESFTAPVSSVRKPGDQVVMTTEAKEHHATQQKSHAPRRSRRYARPATESLKSPAKKEAPEQEELVVHEWSDVPGPLHEAVIASLKEVCHDLDTLARSGYKVREMTQEDLEGYAKCMNCRERKRVLDTKSKAVCFYHPMKRNHQEKQYMNPCCGKKRACASLPAHVYAPVQDFLLENWQNYRLTPSPEPALCPPRRVVALDCEMVEVEGGSAEVAQICAVDILTGEVIVDKYVVPSRAVTDWRTPWSGMSQKRLEEMKEAEKTVNGWEEARKALWAHIDPDTILVGQSLQHDLDIMRMVHLRVIDTAILSREAVVEDCKQNWGLKRLCKQMLDRDIQQSRSGHDCLEDTMATREVVLWCVRHPDKFQDWATSQRTWKKKADAHWKSKQKESDKVQVKRPRESVSQNFSFKERYVPTDLSRRGFPPEELDGRKFHNYAYARCIHSMWHKIRAYMKDMLALAYPGTHAGDETLHDECAQRWSNEMRSPDDADLPSFPTISTFEELSFVVNKPPRLYAEPPASLQAVLGYSEKQLVEALPMNHPRERLLASHMPYLLSFKPGNKESLIVYAASKVRVYHKKTTDKDQAIAVATGKFYTALADSQEEFKRYGQATDDWKCQFWLSHVSTTGMAMIQLQ</sequence>
<dbReference type="GO" id="GO:0003676">
    <property type="term" value="F:nucleic acid binding"/>
    <property type="evidence" value="ECO:0007669"/>
    <property type="project" value="InterPro"/>
</dbReference>
<comment type="caution">
    <text evidence="6">The sequence shown here is derived from an EMBL/GenBank/DDBJ whole genome shotgun (WGS) entry which is preliminary data.</text>
</comment>
<dbReference type="PANTHER" id="PTHR12801:SF114">
    <property type="entry name" value="EXONUCLEASE, PUTATIVE (AFU_ORTHOLOGUE AFUA_7G00870)-RELATED"/>
    <property type="match status" value="1"/>
</dbReference>
<dbReference type="InterPro" id="IPR013520">
    <property type="entry name" value="Ribonucl_H"/>
</dbReference>
<reference evidence="6" key="1">
    <citation type="submission" date="2020-06" db="EMBL/GenBank/DDBJ databases">
        <title>Draft genome sequences of strains closely related to Aspergillus parafelis and Aspergillus hiratsukae.</title>
        <authorList>
            <person name="Dos Santos R.A.C."/>
            <person name="Rivero-Menendez O."/>
            <person name="Steenwyk J.L."/>
            <person name="Mead M.E."/>
            <person name="Goldman G.H."/>
            <person name="Alastruey-Izquierdo A."/>
            <person name="Rokas A."/>
        </authorList>
    </citation>
    <scope>NUCLEOTIDE SEQUENCE</scope>
    <source>
        <strain evidence="6">CNM-CM5623</strain>
    </source>
</reference>